<comment type="caution">
    <text evidence="1">The sequence shown here is derived from an EMBL/GenBank/DDBJ whole genome shotgun (WGS) entry which is preliminary data.</text>
</comment>
<organism evidence="1 2">
    <name type="scientific">Tectimicrobiota bacterium</name>
    <dbReference type="NCBI Taxonomy" id="2528274"/>
    <lineage>
        <taxon>Bacteria</taxon>
        <taxon>Pseudomonadati</taxon>
        <taxon>Nitrospinota/Tectimicrobiota group</taxon>
        <taxon>Candidatus Tectimicrobiota</taxon>
    </lineage>
</organism>
<protein>
    <recommendedName>
        <fullName evidence="3">Glucose-6-phosphate isomerase</fullName>
    </recommendedName>
</protein>
<dbReference type="GO" id="GO:0097367">
    <property type="term" value="F:carbohydrate derivative binding"/>
    <property type="evidence" value="ECO:0007669"/>
    <property type="project" value="InterPro"/>
</dbReference>
<gene>
    <name evidence="1" type="ORF">HY618_00410</name>
</gene>
<dbReference type="GO" id="GO:1901135">
    <property type="term" value="P:carbohydrate derivative metabolic process"/>
    <property type="evidence" value="ECO:0007669"/>
    <property type="project" value="InterPro"/>
</dbReference>
<dbReference type="InterPro" id="IPR046348">
    <property type="entry name" value="SIS_dom_sf"/>
</dbReference>
<name>A0A932ZUP2_UNCTE</name>
<dbReference type="AlphaFoldDB" id="A0A932ZUP2"/>
<proteinExistence type="predicted"/>
<reference evidence="1" key="1">
    <citation type="submission" date="2020-07" db="EMBL/GenBank/DDBJ databases">
        <title>Huge and variable diversity of episymbiotic CPR bacteria and DPANN archaea in groundwater ecosystems.</title>
        <authorList>
            <person name="He C.Y."/>
            <person name="Keren R."/>
            <person name="Whittaker M."/>
            <person name="Farag I.F."/>
            <person name="Doudna J."/>
            <person name="Cate J.H.D."/>
            <person name="Banfield J.F."/>
        </authorList>
    </citation>
    <scope>NUCLEOTIDE SEQUENCE</scope>
    <source>
        <strain evidence="1">NC_groundwater_1370_Ag_S-0.2um_69_93</strain>
    </source>
</reference>
<dbReference type="EMBL" id="JACQRX010000019">
    <property type="protein sequence ID" value="MBI4250895.1"/>
    <property type="molecule type" value="Genomic_DNA"/>
</dbReference>
<dbReference type="Gene3D" id="3.40.50.10490">
    <property type="entry name" value="Glucose-6-phosphate isomerase like protein, domain 1"/>
    <property type="match status" value="1"/>
</dbReference>
<evidence type="ECO:0008006" key="3">
    <source>
        <dbReference type="Google" id="ProtNLM"/>
    </source>
</evidence>
<feature type="non-terminal residue" evidence="1">
    <location>
        <position position="1"/>
    </location>
</feature>
<dbReference type="Proteomes" id="UP000752292">
    <property type="component" value="Unassembled WGS sequence"/>
</dbReference>
<evidence type="ECO:0000313" key="2">
    <source>
        <dbReference type="Proteomes" id="UP000752292"/>
    </source>
</evidence>
<dbReference type="SUPFAM" id="SSF53697">
    <property type="entry name" value="SIS domain"/>
    <property type="match status" value="1"/>
</dbReference>
<sequence>LTIRVGGFESDPPIKEGVSSGDFLDLEHAGVVAEAERRGNPHMVLTLDALTPEDVAGAAALWQWAAVYGGVLRGVNPFDQPAVEGSKQTTIEMFERFGPAIQKRLARFREEATARLDT</sequence>
<accession>A0A932ZUP2</accession>
<evidence type="ECO:0000313" key="1">
    <source>
        <dbReference type="EMBL" id="MBI4250895.1"/>
    </source>
</evidence>